<feature type="region of interest" description="Disordered" evidence="1">
    <location>
        <begin position="72"/>
        <end position="190"/>
    </location>
</feature>
<dbReference type="RefSeq" id="XP_020719662.2">
    <property type="nucleotide sequence ID" value="XM_020864003.2"/>
</dbReference>
<dbReference type="KEGG" id="bter:110119459"/>
<gene>
    <name evidence="3" type="primary">LOC110119459</name>
</gene>
<sequence length="190" mass="20642">MIILLRHLTYCELFSEDISPVAIERQAQIRHVGSDPDLSPLQPQAIARWRRPVIGSATEPHCLEFLRGHLSPNPLITRRPRRPPPAPPDGWSCPTPYPKPAPTYRWRSTPVPNPEASAPEAPRRTRCSTATDPTQDPAGPRGTPPSQSSPRLGQCRRCSGPGGTPGPHPAGTRVPNETRGPGISCPRGCC</sequence>
<organism evidence="2 3">
    <name type="scientific">Bombus terrestris</name>
    <name type="common">Buff-tailed bumblebee</name>
    <name type="synonym">Apis terrestris</name>
    <dbReference type="NCBI Taxonomy" id="30195"/>
    <lineage>
        <taxon>Eukaryota</taxon>
        <taxon>Metazoa</taxon>
        <taxon>Ecdysozoa</taxon>
        <taxon>Arthropoda</taxon>
        <taxon>Hexapoda</taxon>
        <taxon>Insecta</taxon>
        <taxon>Pterygota</taxon>
        <taxon>Neoptera</taxon>
        <taxon>Endopterygota</taxon>
        <taxon>Hymenoptera</taxon>
        <taxon>Apocrita</taxon>
        <taxon>Aculeata</taxon>
        <taxon>Apoidea</taxon>
        <taxon>Anthophila</taxon>
        <taxon>Apidae</taxon>
        <taxon>Bombus</taxon>
        <taxon>Bombus</taxon>
    </lineage>
</organism>
<evidence type="ECO:0000313" key="3">
    <source>
        <dbReference type="RefSeq" id="XP_020719662.2"/>
    </source>
</evidence>
<protein>
    <submittedName>
        <fullName evidence="3">Extensin-like</fullName>
    </submittedName>
</protein>
<evidence type="ECO:0000256" key="1">
    <source>
        <dbReference type="SAM" id="MobiDB-lite"/>
    </source>
</evidence>
<keyword evidence="2" id="KW-1185">Reference proteome</keyword>
<reference evidence="3" key="1">
    <citation type="submission" date="2025-08" db="UniProtKB">
        <authorList>
            <consortium name="RefSeq"/>
        </authorList>
    </citation>
    <scope>IDENTIFICATION</scope>
</reference>
<dbReference type="GeneID" id="110119459"/>
<evidence type="ECO:0000313" key="2">
    <source>
        <dbReference type="Proteomes" id="UP000835206"/>
    </source>
</evidence>
<accession>A0A9B7CW56</accession>
<dbReference type="Proteomes" id="UP000835206">
    <property type="component" value="Chromosome 7"/>
</dbReference>
<proteinExistence type="predicted"/>
<dbReference type="AlphaFoldDB" id="A0A9B7CW56"/>
<name>A0A9B7CW56_BOMTE</name>